<gene>
    <name evidence="1" type="ORF">P691DRAFT_448144</name>
</gene>
<dbReference type="EMBL" id="MU151055">
    <property type="protein sequence ID" value="KAF9454312.1"/>
    <property type="molecule type" value="Genomic_DNA"/>
</dbReference>
<keyword evidence="2" id="KW-1185">Reference proteome</keyword>
<evidence type="ECO:0000313" key="2">
    <source>
        <dbReference type="Proteomes" id="UP000807342"/>
    </source>
</evidence>
<dbReference type="SUPFAM" id="SSF52047">
    <property type="entry name" value="RNI-like"/>
    <property type="match status" value="1"/>
</dbReference>
<sequence length="515" mass="59143">MCDDGHAYSSHCLVGRNQPSVYGHPSQYTPKLINHVKTLKLAFEDAVHPRTPRVIKVEATSMDKICAQTARVGSWLSNPLKPSPRPPCHRPALDFTQLATFVQNIVRIDDLTVQVAWPAKNSYRKDVGSDPHLYKSIIQPFLSATLHNPGFNLHSLTLSMPMESWAFVFTPLPSINRLEKLGILLDKAKRGTNADSYISEFLLPFIQQHSESLQALNIMSPSIDPAAFFEGVGHLPSLRIIEAGETLHHSSRDTPSPRASLHHFLLQHRKTITRMIWRYDGFGDSYGRARYFWFRHEIIHFPNLKALELRDLGKVGPSLHEELTPMRNILPNYKPTLTKLCLESYSLSLDPLYNFLTTIASPILEHLEIGSLDLPREVFARMAGRFPRLRILHLLYHQVGRQALVREGSFRSYHKLDLWLSPEDQMILGVTEFRPLYALRHWQFVHDMKTLRLPGWTLENLYLKTTNREQRSWEQDALEVGKAILQSMPRIILINGLHRDSYLGCNSVKDLKRIR</sequence>
<protein>
    <submittedName>
        <fullName evidence="1">Uncharacterized protein</fullName>
    </submittedName>
</protein>
<dbReference type="AlphaFoldDB" id="A0A9P6C725"/>
<evidence type="ECO:0000313" key="1">
    <source>
        <dbReference type="EMBL" id="KAF9454312.1"/>
    </source>
</evidence>
<comment type="caution">
    <text evidence="1">The sequence shown here is derived from an EMBL/GenBank/DDBJ whole genome shotgun (WGS) entry which is preliminary data.</text>
</comment>
<reference evidence="1" key="1">
    <citation type="submission" date="2020-11" db="EMBL/GenBank/DDBJ databases">
        <authorList>
            <consortium name="DOE Joint Genome Institute"/>
            <person name="Ahrendt S."/>
            <person name="Riley R."/>
            <person name="Andreopoulos W."/>
            <person name="Labutti K."/>
            <person name="Pangilinan J."/>
            <person name="Ruiz-Duenas F.J."/>
            <person name="Barrasa J.M."/>
            <person name="Sanchez-Garcia M."/>
            <person name="Camarero S."/>
            <person name="Miyauchi S."/>
            <person name="Serrano A."/>
            <person name="Linde D."/>
            <person name="Babiker R."/>
            <person name="Drula E."/>
            <person name="Ayuso-Fernandez I."/>
            <person name="Pacheco R."/>
            <person name="Padilla G."/>
            <person name="Ferreira P."/>
            <person name="Barriuso J."/>
            <person name="Kellner H."/>
            <person name="Castanera R."/>
            <person name="Alfaro M."/>
            <person name="Ramirez L."/>
            <person name="Pisabarro A.G."/>
            <person name="Kuo A."/>
            <person name="Tritt A."/>
            <person name="Lipzen A."/>
            <person name="He G."/>
            <person name="Yan M."/>
            <person name="Ng V."/>
            <person name="Cullen D."/>
            <person name="Martin F."/>
            <person name="Rosso M.-N."/>
            <person name="Henrissat B."/>
            <person name="Hibbett D."/>
            <person name="Martinez A.T."/>
            <person name="Grigoriev I.V."/>
        </authorList>
    </citation>
    <scope>NUCLEOTIDE SEQUENCE</scope>
    <source>
        <strain evidence="1">MF-IS2</strain>
    </source>
</reference>
<name>A0A9P6C725_9AGAR</name>
<dbReference type="Proteomes" id="UP000807342">
    <property type="component" value="Unassembled WGS sequence"/>
</dbReference>
<proteinExistence type="predicted"/>
<organism evidence="1 2">
    <name type="scientific">Macrolepiota fuliginosa MF-IS2</name>
    <dbReference type="NCBI Taxonomy" id="1400762"/>
    <lineage>
        <taxon>Eukaryota</taxon>
        <taxon>Fungi</taxon>
        <taxon>Dikarya</taxon>
        <taxon>Basidiomycota</taxon>
        <taxon>Agaricomycotina</taxon>
        <taxon>Agaricomycetes</taxon>
        <taxon>Agaricomycetidae</taxon>
        <taxon>Agaricales</taxon>
        <taxon>Agaricineae</taxon>
        <taxon>Agaricaceae</taxon>
        <taxon>Macrolepiota</taxon>
    </lineage>
</organism>
<accession>A0A9P6C725</accession>
<dbReference type="OrthoDB" id="3039255at2759"/>